<feature type="domain" description="RING-type" evidence="13">
    <location>
        <begin position="130"/>
        <end position="165"/>
    </location>
</feature>
<dbReference type="InterPro" id="IPR044286">
    <property type="entry name" value="SINL_plant"/>
</dbReference>
<dbReference type="GO" id="GO:0008270">
    <property type="term" value="F:zinc ion binding"/>
    <property type="evidence" value="ECO:0007669"/>
    <property type="project" value="UniProtKB-KW"/>
</dbReference>
<dbReference type="Pfam" id="PF21361">
    <property type="entry name" value="Sina_ZnF"/>
    <property type="match status" value="1"/>
</dbReference>
<comment type="pathway">
    <text evidence="2">Protein modification; protein ubiquitination.</text>
</comment>
<evidence type="ECO:0000256" key="9">
    <source>
        <dbReference type="ARBA" id="ARBA00022833"/>
    </source>
</evidence>
<evidence type="ECO:0000256" key="12">
    <source>
        <dbReference type="SAM" id="MobiDB-lite"/>
    </source>
</evidence>
<keyword evidence="16" id="KW-1185">Reference proteome</keyword>
<dbReference type="InterPro" id="IPR049548">
    <property type="entry name" value="Sina-like_RING"/>
</dbReference>
<evidence type="ECO:0000256" key="5">
    <source>
        <dbReference type="ARBA" id="ARBA00022679"/>
    </source>
</evidence>
<reference evidence="15 16" key="1">
    <citation type="submission" date="2018-04" db="EMBL/GenBank/DDBJ databases">
        <authorList>
            <person name="Vogel A."/>
        </authorList>
    </citation>
    <scope>NUCLEOTIDE SEQUENCE [LARGE SCALE GENOMIC DNA]</scope>
</reference>
<evidence type="ECO:0000256" key="2">
    <source>
        <dbReference type="ARBA" id="ARBA00004906"/>
    </source>
</evidence>
<dbReference type="SUPFAM" id="SSF57850">
    <property type="entry name" value="RING/U-box"/>
    <property type="match status" value="1"/>
</dbReference>
<keyword evidence="8" id="KW-0833">Ubl conjugation pathway</keyword>
<comment type="function">
    <text evidence="10">E3 ubiquitin-protein ligase that mediates ubiquitination and subsequent proteasomal degradation of target proteins. E3 ubiquitin ligases accept ubiquitin from an E2 ubiquitin-conjugating enzyme in the form of a thioester and then directly transfers the ubiquitin to targeted substrates. It probably triggers the ubiquitin-mediated degradation of different substrates.</text>
</comment>
<sequence>MKATRRSNNFIDDDVSSVRTSEEMARFSLLLSEDYGEGPSSPPRSPAHKRLRHCSLFVSSDEEDAEAAEPEEEDQEDSQDEEDEDEEEEEEVDEFATDVLPAKTTGSVSDGSIATGSISVTLTDPDVLDCPICFDALSVPVFQCENGHIACSSCCVKIVNKCPSCAWPIGYNRCRAIEKVIECIKVSCRNVNYGCKDSIFYNKKTEHESACTYTPCSCPFRSCAFIGPSQKLYTHFSLEHRASAKDIIFNTSESISLKKNQKWVYLQEKIEDTIFVANHRNEHLGSAVNIICVAPPSSPRRFPYSIVAKKGKSSVKLQSVAENIPNWSEEMALKMFLLVPNDLLDSFGGLQLEVCIKFS</sequence>
<dbReference type="InterPro" id="IPR013083">
    <property type="entry name" value="Znf_RING/FYVE/PHD"/>
</dbReference>
<dbReference type="Pfam" id="PF21362">
    <property type="entry name" value="Sina_RING"/>
    <property type="match status" value="1"/>
</dbReference>
<dbReference type="GO" id="GO:0061630">
    <property type="term" value="F:ubiquitin protein ligase activity"/>
    <property type="evidence" value="ECO:0007669"/>
    <property type="project" value="UniProtKB-EC"/>
</dbReference>
<feature type="domain" description="SIAH-type" evidence="14">
    <location>
        <begin position="183"/>
        <end position="241"/>
    </location>
</feature>
<evidence type="ECO:0000259" key="14">
    <source>
        <dbReference type="PROSITE" id="PS51081"/>
    </source>
</evidence>
<feature type="compositionally biased region" description="Polar residues" evidence="12">
    <location>
        <begin position="1"/>
        <end position="10"/>
    </location>
</feature>
<evidence type="ECO:0000256" key="4">
    <source>
        <dbReference type="ARBA" id="ARBA00012483"/>
    </source>
</evidence>
<dbReference type="OrthoDB" id="4788989at2759"/>
<evidence type="ECO:0000256" key="7">
    <source>
        <dbReference type="ARBA" id="ARBA00022771"/>
    </source>
</evidence>
<name>A0A484NM97_9ASTE</name>
<keyword evidence="5" id="KW-0808">Transferase</keyword>
<dbReference type="InterPro" id="IPR001841">
    <property type="entry name" value="Znf_RING"/>
</dbReference>
<evidence type="ECO:0000259" key="13">
    <source>
        <dbReference type="PROSITE" id="PS50089"/>
    </source>
</evidence>
<protein>
    <recommendedName>
        <fullName evidence="4">RING-type E3 ubiquitin transferase</fullName>
        <ecNumber evidence="4">2.3.2.27</ecNumber>
    </recommendedName>
</protein>
<keyword evidence="6" id="KW-0479">Metal-binding</keyword>
<dbReference type="PANTHER" id="PTHR46632">
    <property type="entry name" value="E3 UBIQUITIN-PROTEIN LIGASE SINA-LIKE 4"/>
    <property type="match status" value="1"/>
</dbReference>
<evidence type="ECO:0000256" key="1">
    <source>
        <dbReference type="ARBA" id="ARBA00000900"/>
    </source>
</evidence>
<dbReference type="EC" id="2.3.2.27" evidence="4"/>
<dbReference type="EMBL" id="OOIL02006718">
    <property type="protein sequence ID" value="VFR00935.1"/>
    <property type="molecule type" value="Genomic_DNA"/>
</dbReference>
<dbReference type="PROSITE" id="PS51081">
    <property type="entry name" value="ZF_SIAH"/>
    <property type="match status" value="1"/>
</dbReference>
<evidence type="ECO:0000313" key="15">
    <source>
        <dbReference type="EMBL" id="VFR00935.1"/>
    </source>
</evidence>
<dbReference type="PROSITE" id="PS50089">
    <property type="entry name" value="ZF_RING_2"/>
    <property type="match status" value="1"/>
</dbReference>
<dbReference type="Gene3D" id="3.30.40.10">
    <property type="entry name" value="Zinc/RING finger domain, C3HC4 (zinc finger)"/>
    <property type="match status" value="1"/>
</dbReference>
<organism evidence="15 16">
    <name type="scientific">Cuscuta campestris</name>
    <dbReference type="NCBI Taxonomy" id="132261"/>
    <lineage>
        <taxon>Eukaryota</taxon>
        <taxon>Viridiplantae</taxon>
        <taxon>Streptophyta</taxon>
        <taxon>Embryophyta</taxon>
        <taxon>Tracheophyta</taxon>
        <taxon>Spermatophyta</taxon>
        <taxon>Magnoliopsida</taxon>
        <taxon>eudicotyledons</taxon>
        <taxon>Gunneridae</taxon>
        <taxon>Pentapetalae</taxon>
        <taxon>asterids</taxon>
        <taxon>lamiids</taxon>
        <taxon>Solanales</taxon>
        <taxon>Convolvulaceae</taxon>
        <taxon>Cuscuteae</taxon>
        <taxon>Cuscuta</taxon>
        <taxon>Cuscuta subgen. Grammica</taxon>
        <taxon>Cuscuta sect. Cleistogrammica</taxon>
    </lineage>
</organism>
<feature type="region of interest" description="Disordered" evidence="12">
    <location>
        <begin position="1"/>
        <end position="109"/>
    </location>
</feature>
<dbReference type="CDD" id="cd16571">
    <property type="entry name" value="RING-HC_SIAHs"/>
    <property type="match status" value="1"/>
</dbReference>
<evidence type="ECO:0000256" key="3">
    <source>
        <dbReference type="ARBA" id="ARBA00009119"/>
    </source>
</evidence>
<accession>A0A484NM97</accession>
<dbReference type="SUPFAM" id="SSF49599">
    <property type="entry name" value="TRAF domain-like"/>
    <property type="match status" value="1"/>
</dbReference>
<keyword evidence="7 11" id="KW-0863">Zinc-finger</keyword>
<evidence type="ECO:0000256" key="10">
    <source>
        <dbReference type="ARBA" id="ARBA00024004"/>
    </source>
</evidence>
<proteinExistence type="inferred from homology"/>
<comment type="similarity">
    <text evidence="3">Belongs to the SINA (Seven in absentia) family.</text>
</comment>
<evidence type="ECO:0000256" key="11">
    <source>
        <dbReference type="PROSITE-ProRule" id="PRU00455"/>
    </source>
</evidence>
<feature type="compositionally biased region" description="Acidic residues" evidence="12">
    <location>
        <begin position="60"/>
        <end position="96"/>
    </location>
</feature>
<dbReference type="UniPathway" id="UPA00143"/>
<dbReference type="PANTHER" id="PTHR46632:SF16">
    <property type="entry name" value="E3 UBIQUITIN-PROTEIN LIGASE SINA-LIKE 10"/>
    <property type="match status" value="1"/>
</dbReference>
<comment type="catalytic activity">
    <reaction evidence="1">
        <text>S-ubiquitinyl-[E2 ubiquitin-conjugating enzyme]-L-cysteine + [acceptor protein]-L-lysine = [E2 ubiquitin-conjugating enzyme]-L-cysteine + N(6)-ubiquitinyl-[acceptor protein]-L-lysine.</text>
        <dbReference type="EC" id="2.3.2.27"/>
    </reaction>
</comment>
<dbReference type="InterPro" id="IPR013010">
    <property type="entry name" value="Znf_SIAH"/>
</dbReference>
<evidence type="ECO:0000256" key="6">
    <source>
        <dbReference type="ARBA" id="ARBA00022723"/>
    </source>
</evidence>
<gene>
    <name evidence="15" type="ORF">CCAM_LOCUS42710</name>
</gene>
<dbReference type="AlphaFoldDB" id="A0A484NM97"/>
<evidence type="ECO:0000256" key="8">
    <source>
        <dbReference type="ARBA" id="ARBA00022786"/>
    </source>
</evidence>
<keyword evidence="9" id="KW-0862">Zinc</keyword>
<dbReference type="GO" id="GO:0016567">
    <property type="term" value="P:protein ubiquitination"/>
    <property type="evidence" value="ECO:0007669"/>
    <property type="project" value="UniProtKB-UniPathway"/>
</dbReference>
<dbReference type="Proteomes" id="UP000595140">
    <property type="component" value="Unassembled WGS sequence"/>
</dbReference>
<evidence type="ECO:0000313" key="16">
    <source>
        <dbReference type="Proteomes" id="UP000595140"/>
    </source>
</evidence>